<dbReference type="PANTHER" id="PTHR34580">
    <property type="match status" value="1"/>
</dbReference>
<evidence type="ECO:0000313" key="1">
    <source>
        <dbReference type="EMBL" id="SJZ37986.1"/>
    </source>
</evidence>
<dbReference type="EMBL" id="FUWX01000004">
    <property type="protein sequence ID" value="SJZ37986.1"/>
    <property type="molecule type" value="Genomic_DNA"/>
</dbReference>
<keyword evidence="2" id="KW-1185">Reference proteome</keyword>
<accession>A0A1T4K6D9</accession>
<reference evidence="1 2" key="1">
    <citation type="submission" date="2017-02" db="EMBL/GenBank/DDBJ databases">
        <authorList>
            <person name="Peterson S.W."/>
        </authorList>
    </citation>
    <scope>NUCLEOTIDE SEQUENCE [LARGE SCALE GENOMIC DNA]</scope>
    <source>
        <strain evidence="1 2">ATCC 700028</strain>
    </source>
</reference>
<dbReference type="PANTHER" id="PTHR34580:SF1">
    <property type="entry name" value="PROTEIN PAFC"/>
    <property type="match status" value="1"/>
</dbReference>
<dbReference type="InterPro" id="IPR051534">
    <property type="entry name" value="CBASS_pafABC_assoc_protein"/>
</dbReference>
<dbReference type="RefSeq" id="WP_078692876.1">
    <property type="nucleotide sequence ID" value="NZ_FUWX01000004.1"/>
</dbReference>
<gene>
    <name evidence="1" type="ORF">SAMN02745174_00339</name>
</gene>
<organism evidence="1 2">
    <name type="scientific">Cetobacterium ceti</name>
    <dbReference type="NCBI Taxonomy" id="180163"/>
    <lineage>
        <taxon>Bacteria</taxon>
        <taxon>Fusobacteriati</taxon>
        <taxon>Fusobacteriota</taxon>
        <taxon>Fusobacteriia</taxon>
        <taxon>Fusobacteriales</taxon>
        <taxon>Fusobacteriaceae</taxon>
        <taxon>Cetobacterium</taxon>
    </lineage>
</organism>
<sequence length="277" mass="33746">MEKKLRVTLPKHIGEIIESDTEEFKVTKNFLFNYIFENLKNEKLIEDYDKDGEKTVVQFNLNKKNRENYYDFLEEKNIQIEANFFRRLFMKYGNFSKKKRERFIFKGIVERVEIGIEEKRNIKITFMDGKEKKVEPYYIGSSELEIANYIFSYDLDSEKFKNYRLNNIKSVYVTREKFKEREKAFIEKVKNNFDPFLSEGKKIKVKLSETGQKMFRDLKVNRPKVIKKDKDVYELQCSEEKAKRYFTYFLDEVEILEPLVLREWFKEKYKKAVEVYN</sequence>
<evidence type="ECO:0000313" key="2">
    <source>
        <dbReference type="Proteomes" id="UP000191153"/>
    </source>
</evidence>
<dbReference type="STRING" id="180163.SAMN02745174_00339"/>
<name>A0A1T4K6D9_9FUSO</name>
<protein>
    <submittedName>
        <fullName evidence="1">WYL domain-containing protein</fullName>
    </submittedName>
</protein>
<dbReference type="PROSITE" id="PS52050">
    <property type="entry name" value="WYL"/>
    <property type="match status" value="1"/>
</dbReference>
<dbReference type="OrthoDB" id="9803850at2"/>
<dbReference type="AlphaFoldDB" id="A0A1T4K6D9"/>
<dbReference type="Proteomes" id="UP000191153">
    <property type="component" value="Unassembled WGS sequence"/>
</dbReference>
<proteinExistence type="predicted"/>